<evidence type="ECO:0000259" key="1">
    <source>
        <dbReference type="SMART" id="SM00901"/>
    </source>
</evidence>
<accession>A0ABS1FLZ8</accession>
<organism evidence="2 3">
    <name type="scientific">Corynebacterium antarcticum</name>
    <dbReference type="NCBI Taxonomy" id="2800405"/>
    <lineage>
        <taxon>Bacteria</taxon>
        <taxon>Bacillati</taxon>
        <taxon>Actinomycetota</taxon>
        <taxon>Actinomycetes</taxon>
        <taxon>Mycobacteriales</taxon>
        <taxon>Corynebacteriaceae</taxon>
        <taxon>Corynebacterium</taxon>
    </lineage>
</organism>
<dbReference type="InterPro" id="IPR014966">
    <property type="entry name" value="FRG-dom"/>
</dbReference>
<dbReference type="SMART" id="SM00901">
    <property type="entry name" value="FRG"/>
    <property type="match status" value="1"/>
</dbReference>
<dbReference type="Proteomes" id="UP000650005">
    <property type="component" value="Unassembled WGS sequence"/>
</dbReference>
<gene>
    <name evidence="2" type="ORF">JIM95_07600</name>
</gene>
<name>A0ABS1FLZ8_9CORY</name>
<reference evidence="2" key="1">
    <citation type="submission" date="2021-01" db="EMBL/GenBank/DDBJ databases">
        <title>Characterization of Corynebacterium spp. from penguins.</title>
        <authorList>
            <person name="Svec P."/>
        </authorList>
    </citation>
    <scope>NUCLEOTIDE SEQUENCE</scope>
    <source>
        <strain evidence="2">CCM 8835</strain>
    </source>
</reference>
<keyword evidence="3" id="KW-1185">Reference proteome</keyword>
<comment type="caution">
    <text evidence="2">The sequence shown here is derived from an EMBL/GenBank/DDBJ whole genome shotgun (WGS) entry which is preliminary data.</text>
</comment>
<sequence>MNEMGNKKSASPSPLLRSDRLDGNTFDFVEKKGSLSTQVNRFLRSIGIVSFYRRSNGDSQTLWRGQSCHFPISPSAHTRILKGNIRSNDELVIKYTTDLLKKARAFGFDRLDGARLPDLPLLALLQHNLVATPLLDVTVDPLTALLMASQGVAKAEDGVLLALEAPECSIDQFDDSDFESVYTKIINTGEIFRYKAPYVTSRLRIQRGSFLIGPVRDDATSTIGLGSASPEDGKDRLKKLVGDTISEKRGRRIELLEEPLLINVPSKYKEEVDLWIRTKAELSDIYIYPEPISSRFAVEFLPENGRNSPWKLGVDGLGG</sequence>
<evidence type="ECO:0000313" key="2">
    <source>
        <dbReference type="EMBL" id="MBK1844445.1"/>
    </source>
</evidence>
<dbReference type="Pfam" id="PF08867">
    <property type="entry name" value="FRG"/>
    <property type="match status" value="1"/>
</dbReference>
<dbReference type="EMBL" id="JAENIP010000013">
    <property type="protein sequence ID" value="MBK1844445.1"/>
    <property type="molecule type" value="Genomic_DNA"/>
</dbReference>
<dbReference type="RefSeq" id="WP_200259023.1">
    <property type="nucleotide sequence ID" value="NZ_JAENIP020000003.1"/>
</dbReference>
<feature type="domain" description="FRG" evidence="1">
    <location>
        <begin position="57"/>
        <end position="161"/>
    </location>
</feature>
<evidence type="ECO:0000313" key="3">
    <source>
        <dbReference type="Proteomes" id="UP000650005"/>
    </source>
</evidence>
<proteinExistence type="predicted"/>
<protein>
    <submittedName>
        <fullName evidence="2">FRG domain-containing protein</fullName>
    </submittedName>
</protein>